<sequence length="311" mass="32919">MPSRNTLRLRSDEPPFPRASTTAAFHSDAARRAPPAASPSRITSSTRRLTSAARSTPSPPTSARAPTRHSHSTSHAFIRWSDIFGTHTIGTPHATLSITEFHPQCVTKQPTAACNSTRTWSHHSTTMPFLSGASISVSDASPSASSALMSFRTTHRYGLPVSSSPRSSSSSCSLSILARLPNATYTTESAGLASSHSMYLTPSCLKRPASSPDGSTGPIGSASYAPTAASAPSSSSWHVLTSTVALGVSLSSVSNRSRTVVYTLWKKSDGSVDSVRKDGRSRTACGGRPGNRTRNDGSWRWSATTAAWPWK</sequence>
<evidence type="ECO:0000313" key="2">
    <source>
        <dbReference type="EnsemblPlants" id="TraesCS7B02G258100.1.cds1"/>
    </source>
</evidence>
<dbReference type="Gramene" id="TraesCS7B02G258100.1">
    <property type="protein sequence ID" value="TraesCS7B02G258100.1.cds1"/>
    <property type="gene ID" value="TraesCS7B02G258100"/>
</dbReference>
<feature type="compositionally biased region" description="Low complexity" evidence="1">
    <location>
        <begin position="32"/>
        <end position="65"/>
    </location>
</feature>
<evidence type="ECO:0000313" key="3">
    <source>
        <dbReference type="Proteomes" id="UP000019116"/>
    </source>
</evidence>
<proteinExistence type="predicted"/>
<dbReference type="Proteomes" id="UP000019116">
    <property type="component" value="Chromosome 7B"/>
</dbReference>
<organism evidence="2">
    <name type="scientific">Triticum aestivum</name>
    <name type="common">Wheat</name>
    <dbReference type="NCBI Taxonomy" id="4565"/>
    <lineage>
        <taxon>Eukaryota</taxon>
        <taxon>Viridiplantae</taxon>
        <taxon>Streptophyta</taxon>
        <taxon>Embryophyta</taxon>
        <taxon>Tracheophyta</taxon>
        <taxon>Spermatophyta</taxon>
        <taxon>Magnoliopsida</taxon>
        <taxon>Liliopsida</taxon>
        <taxon>Poales</taxon>
        <taxon>Poaceae</taxon>
        <taxon>BOP clade</taxon>
        <taxon>Pooideae</taxon>
        <taxon>Triticodae</taxon>
        <taxon>Triticeae</taxon>
        <taxon>Triticinae</taxon>
        <taxon>Triticum</taxon>
    </lineage>
</organism>
<dbReference type="OMA" id="QCVTKQP"/>
<feature type="compositionally biased region" description="Basic and acidic residues" evidence="1">
    <location>
        <begin position="271"/>
        <end position="281"/>
    </location>
</feature>
<dbReference type="Gramene" id="TraesJUL7B03G04210360.1">
    <property type="protein sequence ID" value="TraesJUL7B03G04210360.1.CDS1"/>
    <property type="gene ID" value="TraesJUL7B03G04210360"/>
</dbReference>
<dbReference type="EnsemblPlants" id="TraesCS7B02G258100.1">
    <property type="protein sequence ID" value="TraesCS7B02G258100.1.cds1"/>
    <property type="gene ID" value="TraesCS7B02G258100"/>
</dbReference>
<dbReference type="Gramene" id="TraesJAG7B03G04153490.1">
    <property type="protein sequence ID" value="TraesJAG7B03G04153490.1.CDS1"/>
    <property type="gene ID" value="TraesJAG7B03G04153490"/>
</dbReference>
<reference evidence="2" key="2">
    <citation type="submission" date="2018-10" db="UniProtKB">
        <authorList>
            <consortium name="EnsemblPlants"/>
        </authorList>
    </citation>
    <scope>IDENTIFICATION</scope>
</reference>
<keyword evidence="3" id="KW-1185">Reference proteome</keyword>
<reference evidence="2" key="1">
    <citation type="submission" date="2018-08" db="EMBL/GenBank/DDBJ databases">
        <authorList>
            <person name="Rossello M."/>
        </authorList>
    </citation>
    <scope>NUCLEOTIDE SEQUENCE [LARGE SCALE GENOMIC DNA]</scope>
    <source>
        <strain evidence="2">cv. Chinese Spring</strain>
    </source>
</reference>
<dbReference type="Gramene" id="TraesCS7B03G0711900.1">
    <property type="protein sequence ID" value="TraesCS7B03G0711900.1.CDS1"/>
    <property type="gene ID" value="TraesCS7B03G0711900"/>
</dbReference>
<dbReference type="AlphaFoldDB" id="A0A3B6SME7"/>
<feature type="region of interest" description="Disordered" evidence="1">
    <location>
        <begin position="1"/>
        <end position="72"/>
    </location>
</feature>
<dbReference type="OrthoDB" id="696745at2759"/>
<evidence type="ECO:0000256" key="1">
    <source>
        <dbReference type="SAM" id="MobiDB-lite"/>
    </source>
</evidence>
<accession>A0A3B6SME7</accession>
<name>A0A3B6SME7_WHEAT</name>
<feature type="region of interest" description="Disordered" evidence="1">
    <location>
        <begin position="271"/>
        <end position="298"/>
    </location>
</feature>
<protein>
    <submittedName>
        <fullName evidence="2">Uncharacterized protein</fullName>
    </submittedName>
</protein>